<protein>
    <submittedName>
        <fullName evidence="1">Uncharacterized protein</fullName>
    </submittedName>
</protein>
<reference evidence="1 2" key="1">
    <citation type="submission" date="2015-09" db="EMBL/GenBank/DDBJ databases">
        <title>Trachymyrmex cornetzi WGS genome.</title>
        <authorList>
            <person name="Nygaard S."/>
            <person name="Hu H."/>
            <person name="Boomsma J."/>
            <person name="Zhang G."/>
        </authorList>
    </citation>
    <scope>NUCLEOTIDE SEQUENCE [LARGE SCALE GENOMIC DNA]</scope>
    <source>
        <strain evidence="1">Tcor2-1</strain>
        <tissue evidence="1">Whole body</tissue>
    </source>
</reference>
<dbReference type="AlphaFoldDB" id="A0A151JAH1"/>
<evidence type="ECO:0000313" key="2">
    <source>
        <dbReference type="Proteomes" id="UP000078492"/>
    </source>
</evidence>
<dbReference type="EMBL" id="KQ979269">
    <property type="protein sequence ID" value="KYN22046.1"/>
    <property type="molecule type" value="Genomic_DNA"/>
</dbReference>
<dbReference type="Proteomes" id="UP000078492">
    <property type="component" value="Unassembled WGS sequence"/>
</dbReference>
<organism evidence="1 2">
    <name type="scientific">Trachymyrmex cornetzi</name>
    <dbReference type="NCBI Taxonomy" id="471704"/>
    <lineage>
        <taxon>Eukaryota</taxon>
        <taxon>Metazoa</taxon>
        <taxon>Ecdysozoa</taxon>
        <taxon>Arthropoda</taxon>
        <taxon>Hexapoda</taxon>
        <taxon>Insecta</taxon>
        <taxon>Pterygota</taxon>
        <taxon>Neoptera</taxon>
        <taxon>Endopterygota</taxon>
        <taxon>Hymenoptera</taxon>
        <taxon>Apocrita</taxon>
        <taxon>Aculeata</taxon>
        <taxon>Formicoidea</taxon>
        <taxon>Formicidae</taxon>
        <taxon>Myrmicinae</taxon>
        <taxon>Trachymyrmex</taxon>
    </lineage>
</organism>
<keyword evidence="2" id="KW-1185">Reference proteome</keyword>
<gene>
    <name evidence="1" type="ORF">ALC57_05562</name>
</gene>
<evidence type="ECO:0000313" key="1">
    <source>
        <dbReference type="EMBL" id="KYN22046.1"/>
    </source>
</evidence>
<dbReference type="STRING" id="471704.A0A151JAH1"/>
<accession>A0A151JAH1</accession>
<sequence length="151" mass="16398">MCALAAGHTTLDERLRHLETSVSVLASSISGPKIASIGEFSARFERLENEKRDYELIIFGLLSTSSENCINTLSLVAASLGVSLVNTEVVCAFRISARASSSRSLIAKLTIIARRNELLACARRHRGVLAFDTLTSWPSSRISLLERCDGS</sequence>
<proteinExistence type="predicted"/>
<name>A0A151JAH1_9HYME</name>